<dbReference type="PANTHER" id="PTHR35936">
    <property type="entry name" value="MEMBRANE-BOUND LYTIC MUREIN TRANSGLYCOSYLASE F"/>
    <property type="match status" value="1"/>
</dbReference>
<accession>A0A2V1H156</accession>
<evidence type="ECO:0000256" key="1">
    <source>
        <dbReference type="ARBA" id="ARBA00010333"/>
    </source>
</evidence>
<evidence type="ECO:0000256" key="2">
    <source>
        <dbReference type="SAM" id="SignalP"/>
    </source>
</evidence>
<proteinExistence type="inferred from homology"/>
<keyword evidence="2" id="KW-0732">Signal</keyword>
<evidence type="ECO:0000313" key="3">
    <source>
        <dbReference type="EMBL" id="PVZ69762.1"/>
    </source>
</evidence>
<evidence type="ECO:0000313" key="4">
    <source>
        <dbReference type="Proteomes" id="UP000244906"/>
    </source>
</evidence>
<gene>
    <name evidence="3" type="ORF">DC094_10720</name>
</gene>
<dbReference type="EMBL" id="QDDL01000003">
    <property type="protein sequence ID" value="PVZ69762.1"/>
    <property type="molecule type" value="Genomic_DNA"/>
</dbReference>
<comment type="similarity">
    <text evidence="1">Belongs to the bacterial solute-binding protein 3 family.</text>
</comment>
<dbReference type="SUPFAM" id="SSF53850">
    <property type="entry name" value="Periplasmic binding protein-like II"/>
    <property type="match status" value="1"/>
</dbReference>
<feature type="chain" id="PRO_5015917710" evidence="2">
    <location>
        <begin position="26"/>
        <end position="306"/>
    </location>
</feature>
<keyword evidence="4" id="KW-1185">Reference proteome</keyword>
<comment type="caution">
    <text evidence="3">The sequence shown here is derived from an EMBL/GenBank/DDBJ whole genome shotgun (WGS) entry which is preliminary data.</text>
</comment>
<reference evidence="3 4" key="1">
    <citation type="submission" date="2018-04" db="EMBL/GenBank/DDBJ databases">
        <title>Thalassorhabdus spongiae gen. nov., sp. nov., isolated from a marine sponge in South-West Iceland.</title>
        <authorList>
            <person name="Knobloch S."/>
            <person name="Daussin A."/>
            <person name="Johannsson R."/>
            <person name="Marteinsson V.T."/>
        </authorList>
    </citation>
    <scope>NUCLEOTIDE SEQUENCE [LARGE SCALE GENOMIC DNA]</scope>
    <source>
        <strain evidence="3 4">Hp12</strain>
    </source>
</reference>
<protein>
    <submittedName>
        <fullName evidence="3">Uncharacterized protein</fullName>
    </submittedName>
</protein>
<sequence>MLRLLRVFISCIGCFAGLIVATESAASQVVPVNSNCSGCQQQISFAFSIGRPAPYVIDETKGIEVEIVRAALAAVDVELKPVWMSYLRMDRIAQLPLDGRGVTKPGLVPAPEVYYSQPYIYYQDVAITRTNDNLQLNRASDLKDYKIASWQSAANDLNQEFASLFADKGDYKKQFFPVVNDFSRTRLFWSGRVDVIVDDLIVFRQMTERLKRQDPKKHFRYQVHSLWPVRNWFNAAFVDKQHRDLFDQGLAKIIKNGRWQKIFEKYQAAPVAKTFLSPMKSYPDLYMPEHIDEINKDVWAGLLGSW</sequence>
<dbReference type="AlphaFoldDB" id="A0A2V1H156"/>
<dbReference type="Gene3D" id="3.40.190.10">
    <property type="entry name" value="Periplasmic binding protein-like II"/>
    <property type="match status" value="2"/>
</dbReference>
<organism evidence="3 4">
    <name type="scientific">Pelagibaculum spongiae</name>
    <dbReference type="NCBI Taxonomy" id="2080658"/>
    <lineage>
        <taxon>Bacteria</taxon>
        <taxon>Pseudomonadati</taxon>
        <taxon>Pseudomonadota</taxon>
        <taxon>Gammaproteobacteria</taxon>
        <taxon>Oceanospirillales</taxon>
        <taxon>Pelagibaculum</taxon>
    </lineage>
</organism>
<feature type="signal peptide" evidence="2">
    <location>
        <begin position="1"/>
        <end position="25"/>
    </location>
</feature>
<name>A0A2V1H156_9GAMM</name>
<dbReference type="Proteomes" id="UP000244906">
    <property type="component" value="Unassembled WGS sequence"/>
</dbReference>